<protein>
    <submittedName>
        <fullName evidence="9">Putative Acid phosphatase/vanadium-dependent haloperoxidase</fullName>
    </submittedName>
</protein>
<dbReference type="Pfam" id="PF01569">
    <property type="entry name" value="PAP2"/>
    <property type="match status" value="1"/>
</dbReference>
<dbReference type="AlphaFoldDB" id="E6QSR5"/>
<feature type="domain" description="Phosphatidic acid phosphatase type 2/haloperoxidase" evidence="8">
    <location>
        <begin position="15"/>
        <end position="124"/>
    </location>
</feature>
<dbReference type="SUPFAM" id="SSF48317">
    <property type="entry name" value="Acid phosphatase/Vanadium-dependent haloperoxidase"/>
    <property type="match status" value="1"/>
</dbReference>
<comment type="subcellular location">
    <subcellularLocation>
        <location evidence="1">Cell membrane</location>
        <topology evidence="1">Multi-pass membrane protein</topology>
    </subcellularLocation>
</comment>
<evidence type="ECO:0000313" key="9">
    <source>
        <dbReference type="EMBL" id="CBI10287.1"/>
    </source>
</evidence>
<accession>E6QSR5</accession>
<evidence type="ECO:0000256" key="2">
    <source>
        <dbReference type="ARBA" id="ARBA00022475"/>
    </source>
</evidence>
<dbReference type="PANTHER" id="PTHR14969:SF62">
    <property type="entry name" value="DECAPRENYLPHOSPHORYL-5-PHOSPHORIBOSE PHOSPHATASE RV3807C-RELATED"/>
    <property type="match status" value="1"/>
</dbReference>
<dbReference type="SMART" id="SM00014">
    <property type="entry name" value="acidPPc"/>
    <property type="match status" value="1"/>
</dbReference>
<proteinExistence type="predicted"/>
<evidence type="ECO:0000259" key="8">
    <source>
        <dbReference type="SMART" id="SM00014"/>
    </source>
</evidence>
<keyword evidence="5 7" id="KW-1133">Transmembrane helix</keyword>
<dbReference type="GO" id="GO:0016787">
    <property type="term" value="F:hydrolase activity"/>
    <property type="evidence" value="ECO:0007669"/>
    <property type="project" value="UniProtKB-KW"/>
</dbReference>
<dbReference type="Gene3D" id="1.20.144.10">
    <property type="entry name" value="Phosphatidic acid phosphatase type 2/haloperoxidase"/>
    <property type="match status" value="1"/>
</dbReference>
<evidence type="ECO:0000256" key="6">
    <source>
        <dbReference type="ARBA" id="ARBA00023136"/>
    </source>
</evidence>
<keyword evidence="6 7" id="KW-0472">Membrane</keyword>
<comment type="caution">
    <text evidence="9">The sequence shown here is derived from an EMBL/GenBank/DDBJ whole genome shotgun (WGS) entry which is preliminary data.</text>
</comment>
<dbReference type="GO" id="GO:0004601">
    <property type="term" value="F:peroxidase activity"/>
    <property type="evidence" value="ECO:0007669"/>
    <property type="project" value="UniProtKB-KW"/>
</dbReference>
<name>E6QSR5_9ZZZZ</name>
<dbReference type="EMBL" id="CABR01000080">
    <property type="protein sequence ID" value="CBI10287.1"/>
    <property type="molecule type" value="Genomic_DNA"/>
</dbReference>
<dbReference type="GO" id="GO:0005886">
    <property type="term" value="C:plasma membrane"/>
    <property type="evidence" value="ECO:0007669"/>
    <property type="project" value="UniProtKB-SubCell"/>
</dbReference>
<dbReference type="InterPro" id="IPR000326">
    <property type="entry name" value="PAP2/HPO"/>
</dbReference>
<keyword evidence="9" id="KW-0575">Peroxidase</keyword>
<keyword evidence="2" id="KW-1003">Cell membrane</keyword>
<reference evidence="9" key="1">
    <citation type="submission" date="2009-10" db="EMBL/GenBank/DDBJ databases">
        <title>Diversity of trophic interactions inside an arsenic-rich microbial ecosystem.</title>
        <authorList>
            <person name="Bertin P.N."/>
            <person name="Heinrich-Salmeron A."/>
            <person name="Pelletier E."/>
            <person name="Goulhen-Chollet F."/>
            <person name="Arsene-Ploetze F."/>
            <person name="Gallien S."/>
            <person name="Calteau A."/>
            <person name="Vallenet D."/>
            <person name="Casiot C."/>
            <person name="Chane-Woon-Ming B."/>
            <person name="Giloteaux L."/>
            <person name="Barakat M."/>
            <person name="Bonnefoy V."/>
            <person name="Bruneel O."/>
            <person name="Chandler M."/>
            <person name="Cleiss J."/>
            <person name="Duran R."/>
            <person name="Elbaz-Poulichet F."/>
            <person name="Fonknechten N."/>
            <person name="Lauga B."/>
            <person name="Mornico D."/>
            <person name="Ortet P."/>
            <person name="Schaeffer C."/>
            <person name="Siguier P."/>
            <person name="Alexander Thil Smith A."/>
            <person name="Van Dorsselaer A."/>
            <person name="Weissenbach J."/>
            <person name="Medigue C."/>
            <person name="Le Paslier D."/>
        </authorList>
    </citation>
    <scope>NUCLEOTIDE SEQUENCE</scope>
</reference>
<keyword evidence="4" id="KW-0378">Hydrolase</keyword>
<evidence type="ECO:0000256" key="5">
    <source>
        <dbReference type="ARBA" id="ARBA00022989"/>
    </source>
</evidence>
<evidence type="ECO:0000256" key="1">
    <source>
        <dbReference type="ARBA" id="ARBA00004651"/>
    </source>
</evidence>
<feature type="transmembrane region" description="Helical" evidence="7">
    <location>
        <begin position="67"/>
        <end position="93"/>
    </location>
</feature>
<keyword evidence="3 7" id="KW-0812">Transmembrane</keyword>
<evidence type="ECO:0000256" key="4">
    <source>
        <dbReference type="ARBA" id="ARBA00022801"/>
    </source>
</evidence>
<evidence type="ECO:0000256" key="3">
    <source>
        <dbReference type="ARBA" id="ARBA00022692"/>
    </source>
</evidence>
<dbReference type="PANTHER" id="PTHR14969">
    <property type="entry name" value="SPHINGOSINE-1-PHOSPHATE PHOSPHOHYDROLASE"/>
    <property type="match status" value="1"/>
</dbReference>
<evidence type="ECO:0000256" key="7">
    <source>
        <dbReference type="SAM" id="Phobius"/>
    </source>
</evidence>
<dbReference type="InterPro" id="IPR036938">
    <property type="entry name" value="PAP2/HPO_sf"/>
</dbReference>
<gene>
    <name evidence="9" type="ORF">CARN7_1060</name>
</gene>
<keyword evidence="9" id="KW-0560">Oxidoreductase</keyword>
<organism evidence="9">
    <name type="scientific">mine drainage metagenome</name>
    <dbReference type="NCBI Taxonomy" id="410659"/>
    <lineage>
        <taxon>unclassified sequences</taxon>
        <taxon>metagenomes</taxon>
        <taxon>ecological metagenomes</taxon>
    </lineage>
</organism>
<sequence>MIVMYVWAGQTALPVILQMIAAGLTATLLYKWLKKKTVRPRPHHQFCNIHCLTVPLDRFSFPSGHTLHAVTFSVVAIAYYPMLAWLLVPFTLLVATSRLVLGLHYLTDVLAGMALGGVVAALSFLVF</sequence>
<feature type="transmembrane region" description="Helical" evidence="7">
    <location>
        <begin position="12"/>
        <end position="33"/>
    </location>
</feature>
<feature type="transmembrane region" description="Helical" evidence="7">
    <location>
        <begin position="105"/>
        <end position="126"/>
    </location>
</feature>